<dbReference type="SUPFAM" id="SSF46894">
    <property type="entry name" value="C-terminal effector domain of the bipartite response regulators"/>
    <property type="match status" value="1"/>
</dbReference>
<dbReference type="EMBL" id="MJIL01000041">
    <property type="protein sequence ID" value="OLQ81424.1"/>
    <property type="molecule type" value="Genomic_DNA"/>
</dbReference>
<feature type="DNA-binding region" description="OmpR/PhoB-type" evidence="2">
    <location>
        <begin position="4"/>
        <end position="102"/>
    </location>
</feature>
<dbReference type="InterPro" id="IPR036388">
    <property type="entry name" value="WH-like_DNA-bd_sf"/>
</dbReference>
<evidence type="ECO:0000313" key="6">
    <source>
        <dbReference type="Proteomes" id="UP000186905"/>
    </source>
</evidence>
<dbReference type="GO" id="GO:0003677">
    <property type="term" value="F:DNA binding"/>
    <property type="evidence" value="ECO:0007669"/>
    <property type="project" value="UniProtKB-UniRule"/>
</dbReference>
<accession>A0A1Q9H1C7</accession>
<keyword evidence="6" id="KW-1185">Reference proteome</keyword>
<gene>
    <name evidence="5" type="ORF">BIT28_04195</name>
</gene>
<dbReference type="Gene3D" id="1.10.10.10">
    <property type="entry name" value="Winged helix-like DNA-binding domain superfamily/Winged helix DNA-binding domain"/>
    <property type="match status" value="1"/>
</dbReference>
<keyword evidence="3" id="KW-0812">Transmembrane</keyword>
<evidence type="ECO:0000256" key="1">
    <source>
        <dbReference type="ARBA" id="ARBA00023125"/>
    </source>
</evidence>
<keyword evidence="3" id="KW-1133">Transmembrane helix</keyword>
<dbReference type="Proteomes" id="UP000186905">
    <property type="component" value="Unassembled WGS sequence"/>
</dbReference>
<sequence>MSSREQIKFQTDVYFIPCQGIIKSSDSIQKLNLSEQSILTFLIDNHQRPITKSELLKVGWPDRVVTEASLFQVIRALRVKLQERHKGEVIETLPRVGYQVTQFERQEVPLDTELTKRTKFLFNHPLFPFSFVCFLLIASIGTYFWLNHYKRPAQNNYLTQTEKWGDNSVTLIATNEDDLDDLRQKLNLAYRQHLKVVSPPKITKVKAFAYKGDGIYSVAWCRVDKESACLSNTDFSYTFGYHNWEQFSDLLVHETKTYRDDPVIQTQLAREPTAQVFMNYIDESGIQSKVVHHYISKGESATLNYSYMSFITEKDTDFHHALSVRAATLSIIENKSPFLSTAQLKPDMFHWAYQPSDLFVEEKSTALMTESKMRDDFRAKRIAYSYLLYQQPYLDLIFYPNVGIYWVHNSVKNTKLFNYKQYIPEYKQQSAN</sequence>
<keyword evidence="3" id="KW-0472">Membrane</keyword>
<dbReference type="PROSITE" id="PS51755">
    <property type="entry name" value="OMPR_PHOB"/>
    <property type="match status" value="1"/>
</dbReference>
<dbReference type="SMART" id="SM00862">
    <property type="entry name" value="Trans_reg_C"/>
    <property type="match status" value="1"/>
</dbReference>
<dbReference type="OrthoDB" id="5904978at2"/>
<dbReference type="InterPro" id="IPR001867">
    <property type="entry name" value="OmpR/PhoB-type_DNA-bd"/>
</dbReference>
<dbReference type="AlphaFoldDB" id="A0A1Q9H1C7"/>
<dbReference type="GO" id="GO:0006355">
    <property type="term" value="P:regulation of DNA-templated transcription"/>
    <property type="evidence" value="ECO:0007669"/>
    <property type="project" value="InterPro"/>
</dbReference>
<proteinExistence type="predicted"/>
<feature type="domain" description="OmpR/PhoB-type" evidence="4">
    <location>
        <begin position="4"/>
        <end position="102"/>
    </location>
</feature>
<dbReference type="GO" id="GO:0000160">
    <property type="term" value="P:phosphorelay signal transduction system"/>
    <property type="evidence" value="ECO:0007669"/>
    <property type="project" value="InterPro"/>
</dbReference>
<dbReference type="CDD" id="cd00383">
    <property type="entry name" value="trans_reg_C"/>
    <property type="match status" value="1"/>
</dbReference>
<evidence type="ECO:0000313" key="5">
    <source>
        <dbReference type="EMBL" id="OLQ81424.1"/>
    </source>
</evidence>
<evidence type="ECO:0000256" key="2">
    <source>
        <dbReference type="PROSITE-ProRule" id="PRU01091"/>
    </source>
</evidence>
<comment type="caution">
    <text evidence="5">The sequence shown here is derived from an EMBL/GenBank/DDBJ whole genome shotgun (WGS) entry which is preliminary data.</text>
</comment>
<dbReference type="STRING" id="1903952.BIT28_04195"/>
<name>A0A1Q9H1C7_9GAMM</name>
<evidence type="ECO:0000256" key="3">
    <source>
        <dbReference type="SAM" id="Phobius"/>
    </source>
</evidence>
<evidence type="ECO:0000259" key="4">
    <source>
        <dbReference type="PROSITE" id="PS51755"/>
    </source>
</evidence>
<protein>
    <recommendedName>
        <fullName evidence="4">OmpR/PhoB-type domain-containing protein</fullName>
    </recommendedName>
</protein>
<feature type="transmembrane region" description="Helical" evidence="3">
    <location>
        <begin position="126"/>
        <end position="146"/>
    </location>
</feature>
<dbReference type="RefSeq" id="WP_075761881.1">
    <property type="nucleotide sequence ID" value="NZ_MJIL01000041.1"/>
</dbReference>
<dbReference type="InterPro" id="IPR016032">
    <property type="entry name" value="Sig_transdc_resp-reg_C-effctor"/>
</dbReference>
<organism evidence="5 6">
    <name type="scientific">Photobacterium proteolyticum</name>
    <dbReference type="NCBI Taxonomy" id="1903952"/>
    <lineage>
        <taxon>Bacteria</taxon>
        <taxon>Pseudomonadati</taxon>
        <taxon>Pseudomonadota</taxon>
        <taxon>Gammaproteobacteria</taxon>
        <taxon>Vibrionales</taxon>
        <taxon>Vibrionaceae</taxon>
        <taxon>Photobacterium</taxon>
    </lineage>
</organism>
<keyword evidence="1 2" id="KW-0238">DNA-binding</keyword>
<reference evidence="5 6" key="1">
    <citation type="submission" date="2016-09" db="EMBL/GenBank/DDBJ databases">
        <title>Photobacterium proteolyticum sp. nov. a protease producing bacterium isolated from ocean sediments of Laizhou Bay.</title>
        <authorList>
            <person name="Li Y."/>
        </authorList>
    </citation>
    <scope>NUCLEOTIDE SEQUENCE [LARGE SCALE GENOMIC DNA]</scope>
    <source>
        <strain evidence="5 6">13-12</strain>
    </source>
</reference>
<dbReference type="Pfam" id="PF00486">
    <property type="entry name" value="Trans_reg_C"/>
    <property type="match status" value="1"/>
</dbReference>